<evidence type="ECO:0000256" key="1">
    <source>
        <dbReference type="ARBA" id="ARBA00000553"/>
    </source>
</evidence>
<dbReference type="GO" id="GO:0005507">
    <property type="term" value="F:copper ion binding"/>
    <property type="evidence" value="ECO:0007669"/>
    <property type="project" value="TreeGrafter"/>
</dbReference>
<dbReference type="PANTHER" id="PTHR30616">
    <property type="entry name" value="UNCHARACTERIZED PROTEIN YFIH"/>
    <property type="match status" value="1"/>
</dbReference>
<keyword evidence="8" id="KW-0186">Copper</keyword>
<evidence type="ECO:0000256" key="10">
    <source>
        <dbReference type="ARBA" id="ARBA00048968"/>
    </source>
</evidence>
<dbReference type="GO" id="GO:0016787">
    <property type="term" value="F:hydrolase activity"/>
    <property type="evidence" value="ECO:0007669"/>
    <property type="project" value="UniProtKB-KW"/>
</dbReference>
<evidence type="ECO:0000256" key="7">
    <source>
        <dbReference type="ARBA" id="ARBA00022833"/>
    </source>
</evidence>
<name>A0A975R268_9MICC</name>
<dbReference type="GO" id="GO:0017061">
    <property type="term" value="F:S-methyl-5-thioadenosine phosphorylase activity"/>
    <property type="evidence" value="ECO:0007669"/>
    <property type="project" value="UniProtKB-EC"/>
</dbReference>
<dbReference type="EMBL" id="CP076022">
    <property type="protein sequence ID" value="QWC11226.1"/>
    <property type="molecule type" value="Genomic_DNA"/>
</dbReference>
<dbReference type="Pfam" id="PF02578">
    <property type="entry name" value="Cu-oxidase_4"/>
    <property type="match status" value="1"/>
</dbReference>
<dbReference type="InterPro" id="IPR003730">
    <property type="entry name" value="Cu_polyphenol_OxRdtase"/>
</dbReference>
<evidence type="ECO:0000256" key="9">
    <source>
        <dbReference type="ARBA" id="ARBA00047989"/>
    </source>
</evidence>
<sequence length="238" mass="24585">MFWWQTQAGDGLMVAFTNTTAGNLALHVGDHPGQVLLRRAALEKRMQVPAGSLRFMNQVHSADVATVDTADGLGPGSPSAVPTADALVSADGSSPLAVMVADCVPVLLAGRGPGGVVTAAAHAGRRGLLDGVLANTVATMRSAGATGLRAWIGPAVCGACYEVPEAMLADAKARLPVLASRTRWDTPALDLPAGAEAELTALDVQVIRLPGCTLESDDLYSHRRSSAAGRFAGVIWRR</sequence>
<keyword evidence="6" id="KW-0378">Hydrolase</keyword>
<protein>
    <submittedName>
        <fullName evidence="12">Polyphenol oxidase family protein</fullName>
    </submittedName>
</protein>
<dbReference type="SUPFAM" id="SSF64438">
    <property type="entry name" value="CNF1/YfiH-like putative cysteine hydrolases"/>
    <property type="match status" value="1"/>
</dbReference>
<evidence type="ECO:0000256" key="4">
    <source>
        <dbReference type="ARBA" id="ARBA00022679"/>
    </source>
</evidence>
<dbReference type="Gene3D" id="3.60.140.10">
    <property type="entry name" value="CNF1/YfiH-like putative cysteine hydrolases"/>
    <property type="match status" value="1"/>
</dbReference>
<dbReference type="RefSeq" id="WP_210230902.1">
    <property type="nucleotide sequence ID" value="NZ_CP076022.1"/>
</dbReference>
<evidence type="ECO:0000256" key="6">
    <source>
        <dbReference type="ARBA" id="ARBA00022801"/>
    </source>
</evidence>
<organism evidence="12 13">
    <name type="scientific">Arthrobacter jiangjiafuii</name>
    <dbReference type="NCBI Taxonomy" id="2817475"/>
    <lineage>
        <taxon>Bacteria</taxon>
        <taxon>Bacillati</taxon>
        <taxon>Actinomycetota</taxon>
        <taxon>Actinomycetes</taxon>
        <taxon>Micrococcales</taxon>
        <taxon>Micrococcaceae</taxon>
        <taxon>Arthrobacter</taxon>
    </lineage>
</organism>
<evidence type="ECO:0000256" key="2">
    <source>
        <dbReference type="ARBA" id="ARBA00003215"/>
    </source>
</evidence>
<dbReference type="CDD" id="cd16833">
    <property type="entry name" value="YfiH"/>
    <property type="match status" value="1"/>
</dbReference>
<dbReference type="AlphaFoldDB" id="A0A975R268"/>
<evidence type="ECO:0000256" key="11">
    <source>
        <dbReference type="ARBA" id="ARBA00049893"/>
    </source>
</evidence>
<evidence type="ECO:0000256" key="5">
    <source>
        <dbReference type="ARBA" id="ARBA00022723"/>
    </source>
</evidence>
<keyword evidence="7" id="KW-0862">Zinc</keyword>
<comment type="catalytic activity">
    <reaction evidence="9">
        <text>adenosine + H2O + H(+) = inosine + NH4(+)</text>
        <dbReference type="Rhea" id="RHEA:24408"/>
        <dbReference type="ChEBI" id="CHEBI:15377"/>
        <dbReference type="ChEBI" id="CHEBI:15378"/>
        <dbReference type="ChEBI" id="CHEBI:16335"/>
        <dbReference type="ChEBI" id="CHEBI:17596"/>
        <dbReference type="ChEBI" id="CHEBI:28938"/>
        <dbReference type="EC" id="3.5.4.4"/>
    </reaction>
    <physiologicalReaction direction="left-to-right" evidence="9">
        <dbReference type="Rhea" id="RHEA:24409"/>
    </physiologicalReaction>
</comment>
<dbReference type="KEGG" id="ajg:KKR91_06580"/>
<evidence type="ECO:0000313" key="12">
    <source>
        <dbReference type="EMBL" id="QWC11226.1"/>
    </source>
</evidence>
<evidence type="ECO:0000256" key="3">
    <source>
        <dbReference type="ARBA" id="ARBA00007353"/>
    </source>
</evidence>
<dbReference type="PANTHER" id="PTHR30616:SF2">
    <property type="entry name" value="PURINE NUCLEOSIDE PHOSPHORYLASE LACC1"/>
    <property type="match status" value="1"/>
</dbReference>
<dbReference type="InterPro" id="IPR038371">
    <property type="entry name" value="Cu_polyphenol_OxRdtase_sf"/>
</dbReference>
<accession>A0A975R268</accession>
<keyword evidence="13" id="KW-1185">Reference proteome</keyword>
<reference evidence="12 13" key="1">
    <citation type="submission" date="2021-05" db="EMBL/GenBank/DDBJ databases">
        <title>Novel species in genus Arthrobacter.</title>
        <authorList>
            <person name="Zhang G."/>
        </authorList>
    </citation>
    <scope>NUCLEOTIDE SEQUENCE [LARGE SCALE GENOMIC DNA]</scope>
    <source>
        <strain evidence="13">zg-ZUI227</strain>
    </source>
</reference>
<gene>
    <name evidence="12" type="ORF">KKR91_06580</name>
</gene>
<evidence type="ECO:0000256" key="8">
    <source>
        <dbReference type="ARBA" id="ARBA00023008"/>
    </source>
</evidence>
<comment type="catalytic activity">
    <reaction evidence="1">
        <text>inosine + phosphate = alpha-D-ribose 1-phosphate + hypoxanthine</text>
        <dbReference type="Rhea" id="RHEA:27646"/>
        <dbReference type="ChEBI" id="CHEBI:17368"/>
        <dbReference type="ChEBI" id="CHEBI:17596"/>
        <dbReference type="ChEBI" id="CHEBI:43474"/>
        <dbReference type="ChEBI" id="CHEBI:57720"/>
        <dbReference type="EC" id="2.4.2.1"/>
    </reaction>
    <physiologicalReaction direction="left-to-right" evidence="1">
        <dbReference type="Rhea" id="RHEA:27647"/>
    </physiologicalReaction>
</comment>
<proteinExistence type="inferred from homology"/>
<keyword evidence="5" id="KW-0479">Metal-binding</keyword>
<dbReference type="InterPro" id="IPR011324">
    <property type="entry name" value="Cytotoxic_necrot_fac-like_cat"/>
</dbReference>
<comment type="catalytic activity">
    <reaction evidence="10">
        <text>adenosine + phosphate = alpha-D-ribose 1-phosphate + adenine</text>
        <dbReference type="Rhea" id="RHEA:27642"/>
        <dbReference type="ChEBI" id="CHEBI:16335"/>
        <dbReference type="ChEBI" id="CHEBI:16708"/>
        <dbReference type="ChEBI" id="CHEBI:43474"/>
        <dbReference type="ChEBI" id="CHEBI:57720"/>
        <dbReference type="EC" id="2.4.2.1"/>
    </reaction>
    <physiologicalReaction direction="left-to-right" evidence="10">
        <dbReference type="Rhea" id="RHEA:27643"/>
    </physiologicalReaction>
</comment>
<dbReference type="Proteomes" id="UP000676885">
    <property type="component" value="Chromosome"/>
</dbReference>
<evidence type="ECO:0000313" key="13">
    <source>
        <dbReference type="Proteomes" id="UP000676885"/>
    </source>
</evidence>
<keyword evidence="4" id="KW-0808">Transferase</keyword>
<comment type="catalytic activity">
    <reaction evidence="11">
        <text>S-methyl-5'-thioadenosine + phosphate = 5-(methylsulfanyl)-alpha-D-ribose 1-phosphate + adenine</text>
        <dbReference type="Rhea" id="RHEA:11852"/>
        <dbReference type="ChEBI" id="CHEBI:16708"/>
        <dbReference type="ChEBI" id="CHEBI:17509"/>
        <dbReference type="ChEBI" id="CHEBI:43474"/>
        <dbReference type="ChEBI" id="CHEBI:58533"/>
        <dbReference type="EC" id="2.4.2.28"/>
    </reaction>
    <physiologicalReaction direction="left-to-right" evidence="11">
        <dbReference type="Rhea" id="RHEA:11853"/>
    </physiologicalReaction>
</comment>
<comment type="function">
    <text evidence="2">Purine nucleoside enzyme that catalyzes the phosphorolysis of adenosine and inosine nucleosides, yielding D-ribose 1-phosphate and the respective free bases, adenine and hypoxanthine. Also catalyzes the phosphorolysis of S-methyl-5'-thioadenosine into adenine and S-methyl-5-thio-alpha-D-ribose 1-phosphate. Also has adenosine deaminase activity.</text>
</comment>
<comment type="similarity">
    <text evidence="3">Belongs to the purine nucleoside phosphorylase YfiH/LACC1 family.</text>
</comment>